<evidence type="ECO:0000313" key="12">
    <source>
        <dbReference type="Proteomes" id="UP000801492"/>
    </source>
</evidence>
<feature type="active site" description="Proton donor" evidence="6">
    <location>
        <position position="586"/>
    </location>
</feature>
<dbReference type="AlphaFoldDB" id="A0A8K0C6K2"/>
<dbReference type="Gene3D" id="3.30.450.40">
    <property type="match status" value="2"/>
</dbReference>
<dbReference type="SMART" id="SM00065">
    <property type="entry name" value="GAF"/>
    <property type="match status" value="2"/>
</dbReference>
<feature type="binding site" evidence="7">
    <location>
        <position position="790"/>
    </location>
    <ligand>
        <name>AMP</name>
        <dbReference type="ChEBI" id="CHEBI:456215"/>
    </ligand>
</feature>
<evidence type="ECO:0000256" key="7">
    <source>
        <dbReference type="PIRSR" id="PIRSR623088-2"/>
    </source>
</evidence>
<evidence type="ECO:0000256" key="8">
    <source>
        <dbReference type="PIRSR" id="PIRSR623088-3"/>
    </source>
</evidence>
<dbReference type="InterPro" id="IPR002073">
    <property type="entry name" value="PDEase_catalytic_dom"/>
</dbReference>
<dbReference type="Pfam" id="PF01590">
    <property type="entry name" value="GAF"/>
    <property type="match status" value="2"/>
</dbReference>
<evidence type="ECO:0000313" key="11">
    <source>
        <dbReference type="EMBL" id="KAF2881409.1"/>
    </source>
</evidence>
<dbReference type="InterPro" id="IPR003018">
    <property type="entry name" value="GAF"/>
</dbReference>
<feature type="binding site" evidence="7">
    <location>
        <position position="627"/>
    </location>
    <ligand>
        <name>AMP</name>
        <dbReference type="ChEBI" id="CHEBI:456215"/>
    </ligand>
</feature>
<comment type="cofactor">
    <cofactor evidence="9">
        <name>a divalent metal cation</name>
        <dbReference type="ChEBI" id="CHEBI:60240"/>
    </cofactor>
    <text evidence="9">Binds 2 divalent metal cations per subunit. Site 1 may preferentially bind zinc ions, while site 2 has a preference for magnesium and/or manganese ions.</text>
</comment>
<dbReference type="CDD" id="cd00077">
    <property type="entry name" value="HDc"/>
    <property type="match status" value="1"/>
</dbReference>
<feature type="domain" description="PDEase" evidence="10">
    <location>
        <begin position="509"/>
        <end position="833"/>
    </location>
</feature>
<evidence type="ECO:0000259" key="10">
    <source>
        <dbReference type="PROSITE" id="PS51845"/>
    </source>
</evidence>
<gene>
    <name evidence="11" type="ORF">ILUMI_24763</name>
</gene>
<proteinExistence type="inferred from homology"/>
<dbReference type="FunFam" id="3.30.450.40:FF:000031">
    <property type="entry name" value="Phosphodiesterase"/>
    <property type="match status" value="1"/>
</dbReference>
<name>A0A8K0C6K2_IGNLU</name>
<feature type="binding site" evidence="7">
    <location>
        <begin position="586"/>
        <end position="590"/>
    </location>
    <ligand>
        <name>AMP</name>
        <dbReference type="ChEBI" id="CHEBI:456215"/>
    </ligand>
</feature>
<dbReference type="SUPFAM" id="SSF55781">
    <property type="entry name" value="GAF domain-like"/>
    <property type="match status" value="2"/>
</dbReference>
<comment type="similarity">
    <text evidence="1 9">Belongs to the cyclic nucleotide phosphodiesterase family.</text>
</comment>
<comment type="caution">
    <text evidence="11">The sequence shown here is derived from an EMBL/GenBank/DDBJ whole genome shotgun (WGS) entry which is preliminary data.</text>
</comment>
<dbReference type="InterPro" id="IPR023088">
    <property type="entry name" value="PDEase"/>
</dbReference>
<dbReference type="PANTHER" id="PTHR11347">
    <property type="entry name" value="CYCLIC NUCLEOTIDE PHOSPHODIESTERASE"/>
    <property type="match status" value="1"/>
</dbReference>
<dbReference type="InterPro" id="IPR003607">
    <property type="entry name" value="HD/PDEase_dom"/>
</dbReference>
<evidence type="ECO:0000256" key="5">
    <source>
        <dbReference type="ARBA" id="ARBA00022801"/>
    </source>
</evidence>
<keyword evidence="3 8" id="KW-0479">Metal-binding</keyword>
<dbReference type="PROSITE" id="PS00126">
    <property type="entry name" value="PDEASE_I_1"/>
    <property type="match status" value="1"/>
</dbReference>
<keyword evidence="5 9" id="KW-0378">Hydrolase</keyword>
<protein>
    <recommendedName>
        <fullName evidence="9">Phosphodiesterase</fullName>
        <ecNumber evidence="9">3.1.4.-</ecNumber>
    </recommendedName>
</protein>
<reference evidence="11" key="1">
    <citation type="submission" date="2019-08" db="EMBL/GenBank/DDBJ databases">
        <title>The genome of the North American firefly Photinus pyralis.</title>
        <authorList>
            <consortium name="Photinus pyralis genome working group"/>
            <person name="Fallon T.R."/>
            <person name="Sander Lower S.E."/>
            <person name="Weng J.-K."/>
        </authorList>
    </citation>
    <scope>NUCLEOTIDE SEQUENCE</scope>
    <source>
        <strain evidence="11">TRF0915ILg1</strain>
        <tissue evidence="11">Whole body</tissue>
    </source>
</reference>
<dbReference type="PROSITE" id="PS51845">
    <property type="entry name" value="PDEASE_I_2"/>
    <property type="match status" value="1"/>
</dbReference>
<feature type="binding site" evidence="8">
    <location>
        <position position="737"/>
    </location>
    <ligand>
        <name>Zn(2+)</name>
        <dbReference type="ChEBI" id="CHEBI:29105"/>
        <label>1</label>
    </ligand>
</feature>
<feature type="binding site" evidence="8">
    <location>
        <position position="627"/>
    </location>
    <ligand>
        <name>Zn(2+)</name>
        <dbReference type="ChEBI" id="CHEBI:29105"/>
        <label>2</label>
    </ligand>
</feature>
<feature type="binding site" evidence="8">
    <location>
        <position position="627"/>
    </location>
    <ligand>
        <name>Zn(2+)</name>
        <dbReference type="ChEBI" id="CHEBI:29105"/>
        <label>1</label>
    </ligand>
</feature>
<evidence type="ECO:0000256" key="9">
    <source>
        <dbReference type="RuleBase" id="RU363067"/>
    </source>
</evidence>
<dbReference type="InterPro" id="IPR029016">
    <property type="entry name" value="GAF-like_dom_sf"/>
</dbReference>
<evidence type="ECO:0000256" key="3">
    <source>
        <dbReference type="ARBA" id="ARBA00022723"/>
    </source>
</evidence>
<dbReference type="Gene3D" id="1.10.1300.10">
    <property type="entry name" value="3'5'-cyclic nucleotide phosphodiesterase, catalytic domain"/>
    <property type="match status" value="1"/>
</dbReference>
<dbReference type="GO" id="GO:0047555">
    <property type="term" value="F:3',5'-cyclic-GMP phosphodiesterase activity"/>
    <property type="evidence" value="ECO:0007669"/>
    <property type="project" value="UniProtKB-ARBA"/>
</dbReference>
<keyword evidence="2" id="KW-0140">cGMP</keyword>
<dbReference type="InterPro" id="IPR023174">
    <property type="entry name" value="PDEase_CS"/>
</dbReference>
<dbReference type="EMBL" id="VTPC01090742">
    <property type="protein sequence ID" value="KAF2881409.1"/>
    <property type="molecule type" value="Genomic_DNA"/>
</dbReference>
<dbReference type="SUPFAM" id="SSF109604">
    <property type="entry name" value="HD-domain/PDEase-like"/>
    <property type="match status" value="1"/>
</dbReference>
<dbReference type="Proteomes" id="UP000801492">
    <property type="component" value="Unassembled WGS sequence"/>
</dbReference>
<keyword evidence="4" id="KW-0677">Repeat</keyword>
<dbReference type="FunFam" id="1.10.1300.10:FF:000003">
    <property type="entry name" value="Phosphodiesterase"/>
    <property type="match status" value="1"/>
</dbReference>
<evidence type="ECO:0000256" key="4">
    <source>
        <dbReference type="ARBA" id="ARBA00022737"/>
    </source>
</evidence>
<dbReference type="Pfam" id="PF00233">
    <property type="entry name" value="PDEase_I"/>
    <property type="match status" value="1"/>
</dbReference>
<dbReference type="InterPro" id="IPR036971">
    <property type="entry name" value="PDEase_catalytic_dom_sf"/>
</dbReference>
<dbReference type="PRINTS" id="PR00387">
    <property type="entry name" value="PDIESTERASE1"/>
</dbReference>
<evidence type="ECO:0000256" key="2">
    <source>
        <dbReference type="ARBA" id="ARBA00022535"/>
    </source>
</evidence>
<dbReference type="SMART" id="SM00471">
    <property type="entry name" value="HDc"/>
    <property type="match status" value="1"/>
</dbReference>
<feature type="binding site" evidence="8">
    <location>
        <position position="590"/>
    </location>
    <ligand>
        <name>Zn(2+)</name>
        <dbReference type="ChEBI" id="CHEBI:29105"/>
        <label>1</label>
    </ligand>
</feature>
<dbReference type="GO" id="GO:0046068">
    <property type="term" value="P:cGMP metabolic process"/>
    <property type="evidence" value="ECO:0007669"/>
    <property type="project" value="UniProtKB-ARBA"/>
</dbReference>
<organism evidence="11 12">
    <name type="scientific">Ignelater luminosus</name>
    <name type="common">Cucubano</name>
    <name type="synonym">Pyrophorus luminosus</name>
    <dbReference type="NCBI Taxonomy" id="2038154"/>
    <lineage>
        <taxon>Eukaryota</taxon>
        <taxon>Metazoa</taxon>
        <taxon>Ecdysozoa</taxon>
        <taxon>Arthropoda</taxon>
        <taxon>Hexapoda</taxon>
        <taxon>Insecta</taxon>
        <taxon>Pterygota</taxon>
        <taxon>Neoptera</taxon>
        <taxon>Endopterygota</taxon>
        <taxon>Coleoptera</taxon>
        <taxon>Polyphaga</taxon>
        <taxon>Elateriformia</taxon>
        <taxon>Elateroidea</taxon>
        <taxon>Elateridae</taxon>
        <taxon>Agrypninae</taxon>
        <taxon>Pyrophorini</taxon>
        <taxon>Ignelater</taxon>
    </lineage>
</organism>
<accession>A0A8K0C6K2</accession>
<dbReference type="GO" id="GO:0046872">
    <property type="term" value="F:metal ion binding"/>
    <property type="evidence" value="ECO:0007669"/>
    <property type="project" value="UniProtKB-KW"/>
</dbReference>
<dbReference type="EC" id="3.1.4.-" evidence="9"/>
<feature type="binding site" evidence="7">
    <location>
        <position position="737"/>
    </location>
    <ligand>
        <name>AMP</name>
        <dbReference type="ChEBI" id="CHEBI:456215"/>
    </ligand>
</feature>
<dbReference type="GO" id="GO:0007165">
    <property type="term" value="P:signal transduction"/>
    <property type="evidence" value="ECO:0007669"/>
    <property type="project" value="InterPro"/>
</dbReference>
<keyword evidence="12" id="KW-1185">Reference proteome</keyword>
<evidence type="ECO:0000256" key="1">
    <source>
        <dbReference type="ARBA" id="ARBA00007648"/>
    </source>
</evidence>
<dbReference type="OrthoDB" id="74705at2759"/>
<feature type="binding site" evidence="8">
    <location>
        <position position="626"/>
    </location>
    <ligand>
        <name>Zn(2+)</name>
        <dbReference type="ChEBI" id="CHEBI:29105"/>
        <label>1</label>
    </ligand>
</feature>
<sequence length="894" mass="101960">MMPPPTAEDDLASAGSWLESNPALLERWLRDHASPELLQRVQHAVLPAAPAAKRTSITSDLFQLWLAASPAKSDQQPQNVRPRRDLESMDEAELFMELIRDVANELDIDVLCHKILVNVCLLTHADRGSLFLARGPPDERYLTAKLFDVRHDTAFEEAVKQVRSEEIRIPFGVGIAGTVAQSKMLINIKDAYNDPRFNSEIDRKTGYQTKLILCMPICNYEGDVIGVAQIINKTDDSLEFTNHDVEVFERYLTFCGIGIQNAQLFEVSVLEYRRNQILLNLARSIFEEQNNLECLVTKIMKEAQDLLKCDRCAVYLLDLNCCEASHLEKILERPDKTRIAITDNNSNDKGNLVTDNNQKATLDNFCTFTTVFELRATGTQSLVSRPSSFDLKTSTLAQIASYTACTGKLLNIADVKTWLKENHHNGDTESARTILCMPIVNGQKNIIGVAQLINKANGVPFTECDISLFEAFAIFCGLGIHNTQMYESACKLMAKQKVALECLSYHATASNEVTDKLAKEQIPSADNYNLYNFTFIDFDLSDEDTCKAAIRMFLDCNLVQQFHIPYEVLCRWILSVKKNYRPVKYHNWRHALNVAQTMFAMFKTGKMDRFMCDLDILGLIVACLCHDLDHRGTNNAFQTKTESPLAILYSTSTMEHHHFDQCVMILNTESNNIFQALSPDDYRKVMKIVETAILSTDLAMYFKKRNKFLELVENGEFDWQSDDKKELLCGMMMTACDVSAIAKPWDVQHRVAKMVADEFFDQGDLEKLQLKEQPVAMMDRERKDELPQMQVGFIDVICLPLYRVLSETFPWVKPLYEETVENRKHWQDLAEKVEMGLTWIDHDTIDKPVETITDPEETKDIELTVQTLHTAPICQPLPPLDHKLKRRHKLCCIL</sequence>
<evidence type="ECO:0000256" key="6">
    <source>
        <dbReference type="PIRSR" id="PIRSR623088-1"/>
    </source>
</evidence>